<evidence type="ECO:0000313" key="2">
    <source>
        <dbReference type="EMBL" id="PUU77737.1"/>
    </source>
</evidence>
<accession>A0A2T6ZQI6</accession>
<dbReference type="AlphaFoldDB" id="A0A2T6ZQI6"/>
<name>A0A2T6ZQI6_TUBBO</name>
<evidence type="ECO:0000313" key="3">
    <source>
        <dbReference type="Proteomes" id="UP000244722"/>
    </source>
</evidence>
<dbReference type="Proteomes" id="UP000244722">
    <property type="component" value="Unassembled WGS sequence"/>
</dbReference>
<gene>
    <name evidence="2" type="ORF">B9Z19DRAFT_1085637</name>
</gene>
<organism evidence="2 3">
    <name type="scientific">Tuber borchii</name>
    <name type="common">White truffle</name>
    <dbReference type="NCBI Taxonomy" id="42251"/>
    <lineage>
        <taxon>Eukaryota</taxon>
        <taxon>Fungi</taxon>
        <taxon>Dikarya</taxon>
        <taxon>Ascomycota</taxon>
        <taxon>Pezizomycotina</taxon>
        <taxon>Pezizomycetes</taxon>
        <taxon>Pezizales</taxon>
        <taxon>Tuberaceae</taxon>
        <taxon>Tuber</taxon>
    </lineage>
</organism>
<protein>
    <submittedName>
        <fullName evidence="2">Uncharacterized protein</fullName>
    </submittedName>
</protein>
<feature type="region of interest" description="Disordered" evidence="1">
    <location>
        <begin position="1"/>
        <end position="24"/>
    </location>
</feature>
<reference evidence="2 3" key="1">
    <citation type="submission" date="2017-04" db="EMBL/GenBank/DDBJ databases">
        <title>Draft genome sequence of Tuber borchii Vittad., a whitish edible truffle.</title>
        <authorList>
            <consortium name="DOE Joint Genome Institute"/>
            <person name="Murat C."/>
            <person name="Kuo A."/>
            <person name="Barry K.W."/>
            <person name="Clum A."/>
            <person name="Dockter R.B."/>
            <person name="Fauchery L."/>
            <person name="Iotti M."/>
            <person name="Kohler A."/>
            <person name="Labutti K."/>
            <person name="Lindquist E.A."/>
            <person name="Lipzen A."/>
            <person name="Ohm R.A."/>
            <person name="Wang M."/>
            <person name="Grigoriev I.V."/>
            <person name="Zambonelli A."/>
            <person name="Martin F.M."/>
        </authorList>
    </citation>
    <scope>NUCLEOTIDE SEQUENCE [LARGE SCALE GENOMIC DNA]</scope>
    <source>
        <strain evidence="2 3">Tbo3840</strain>
    </source>
</reference>
<dbReference type="EMBL" id="NESQ01000143">
    <property type="protein sequence ID" value="PUU77737.1"/>
    <property type="molecule type" value="Genomic_DNA"/>
</dbReference>
<keyword evidence="3" id="KW-1185">Reference proteome</keyword>
<evidence type="ECO:0000256" key="1">
    <source>
        <dbReference type="SAM" id="MobiDB-lite"/>
    </source>
</evidence>
<sequence>MISLVRPPQPAHPPGRRKEQKRTRKYHYRSALISQVGNSARVRQSNKFHHKGGRFIVKLPAKVRV</sequence>
<proteinExistence type="predicted"/>
<comment type="caution">
    <text evidence="2">The sequence shown here is derived from an EMBL/GenBank/DDBJ whole genome shotgun (WGS) entry which is preliminary data.</text>
</comment>
<feature type="compositionally biased region" description="Basic residues" evidence="1">
    <location>
        <begin position="14"/>
        <end position="24"/>
    </location>
</feature>